<dbReference type="EMBL" id="BPVZ01000042">
    <property type="protein sequence ID" value="GKV15141.1"/>
    <property type="molecule type" value="Genomic_DNA"/>
</dbReference>
<organism evidence="2 3">
    <name type="scientific">Rubroshorea leprosula</name>
    <dbReference type="NCBI Taxonomy" id="152421"/>
    <lineage>
        <taxon>Eukaryota</taxon>
        <taxon>Viridiplantae</taxon>
        <taxon>Streptophyta</taxon>
        <taxon>Embryophyta</taxon>
        <taxon>Tracheophyta</taxon>
        <taxon>Spermatophyta</taxon>
        <taxon>Magnoliopsida</taxon>
        <taxon>eudicotyledons</taxon>
        <taxon>Gunneridae</taxon>
        <taxon>Pentapetalae</taxon>
        <taxon>rosids</taxon>
        <taxon>malvids</taxon>
        <taxon>Malvales</taxon>
        <taxon>Dipterocarpaceae</taxon>
        <taxon>Rubroshorea</taxon>
    </lineage>
</organism>
<name>A0AAV5JR10_9ROSI</name>
<accession>A0AAV5JR10</accession>
<dbReference type="Proteomes" id="UP001054252">
    <property type="component" value="Unassembled WGS sequence"/>
</dbReference>
<evidence type="ECO:0000256" key="1">
    <source>
        <dbReference type="SAM" id="MobiDB-lite"/>
    </source>
</evidence>
<sequence>MAPSGSHDSPQCENPTAETSQRTSSSSSSQPQIDLETVLVLTSGEVQATSSGGGNVRQLVSQFERMMTQEKMGKK</sequence>
<protein>
    <submittedName>
        <fullName evidence="2">Uncharacterized protein</fullName>
    </submittedName>
</protein>
<feature type="region of interest" description="Disordered" evidence="1">
    <location>
        <begin position="1"/>
        <end position="35"/>
    </location>
</feature>
<evidence type="ECO:0000313" key="3">
    <source>
        <dbReference type="Proteomes" id="UP001054252"/>
    </source>
</evidence>
<reference evidence="2 3" key="1">
    <citation type="journal article" date="2021" name="Commun. Biol.">
        <title>The genome of Shorea leprosula (Dipterocarpaceae) highlights the ecological relevance of drought in aseasonal tropical rainforests.</title>
        <authorList>
            <person name="Ng K.K.S."/>
            <person name="Kobayashi M.J."/>
            <person name="Fawcett J.A."/>
            <person name="Hatakeyama M."/>
            <person name="Paape T."/>
            <person name="Ng C.H."/>
            <person name="Ang C.C."/>
            <person name="Tnah L.H."/>
            <person name="Lee C.T."/>
            <person name="Nishiyama T."/>
            <person name="Sese J."/>
            <person name="O'Brien M.J."/>
            <person name="Copetti D."/>
            <person name="Mohd Noor M.I."/>
            <person name="Ong R.C."/>
            <person name="Putra M."/>
            <person name="Sireger I.Z."/>
            <person name="Indrioko S."/>
            <person name="Kosugi Y."/>
            <person name="Izuno A."/>
            <person name="Isagi Y."/>
            <person name="Lee S.L."/>
            <person name="Shimizu K.K."/>
        </authorList>
    </citation>
    <scope>NUCLEOTIDE SEQUENCE [LARGE SCALE GENOMIC DNA]</scope>
    <source>
        <strain evidence="2">214</strain>
    </source>
</reference>
<dbReference type="AlphaFoldDB" id="A0AAV5JR10"/>
<proteinExistence type="predicted"/>
<comment type="caution">
    <text evidence="2">The sequence shown here is derived from an EMBL/GenBank/DDBJ whole genome shotgun (WGS) entry which is preliminary data.</text>
</comment>
<feature type="compositionally biased region" description="Polar residues" evidence="1">
    <location>
        <begin position="1"/>
        <end position="23"/>
    </location>
</feature>
<gene>
    <name evidence="2" type="ORF">SLEP1_g25943</name>
</gene>
<evidence type="ECO:0000313" key="2">
    <source>
        <dbReference type="EMBL" id="GKV15141.1"/>
    </source>
</evidence>
<keyword evidence="3" id="KW-1185">Reference proteome</keyword>